<dbReference type="PANTHER" id="PTHR30126">
    <property type="entry name" value="HTH-TYPE TRANSCRIPTIONAL REGULATOR"/>
    <property type="match status" value="1"/>
</dbReference>
<evidence type="ECO:0000259" key="5">
    <source>
        <dbReference type="PROSITE" id="PS50931"/>
    </source>
</evidence>
<dbReference type="Proteomes" id="UP001058461">
    <property type="component" value="Chromosome"/>
</dbReference>
<comment type="similarity">
    <text evidence="1">Belongs to the LysR transcriptional regulatory family.</text>
</comment>
<accession>A0ABY5HKY5</accession>
<reference evidence="6" key="1">
    <citation type="submission" date="2021-04" db="EMBL/GenBank/DDBJ databases">
        <title>Oceanospirillales bacteria with DddD are important DMSP degraders in coastal seawater.</title>
        <authorList>
            <person name="Liu J."/>
        </authorList>
    </citation>
    <scope>NUCLEOTIDE SEQUENCE</scope>
    <source>
        <strain evidence="6">D13-1</strain>
    </source>
</reference>
<feature type="domain" description="HTH lysR-type" evidence="5">
    <location>
        <begin position="15"/>
        <end position="72"/>
    </location>
</feature>
<protein>
    <submittedName>
        <fullName evidence="6">LysR family transcriptional regulator</fullName>
    </submittedName>
</protein>
<dbReference type="SUPFAM" id="SSF53850">
    <property type="entry name" value="Periplasmic binding protein-like II"/>
    <property type="match status" value="1"/>
</dbReference>
<keyword evidence="7" id="KW-1185">Reference proteome</keyword>
<dbReference type="InterPro" id="IPR000847">
    <property type="entry name" value="LysR_HTH_N"/>
</dbReference>
<name>A0ABY5HKY5_9GAMM</name>
<dbReference type="Pfam" id="PF00126">
    <property type="entry name" value="HTH_1"/>
    <property type="match status" value="1"/>
</dbReference>
<keyword evidence="3" id="KW-0238">DNA-binding</keyword>
<evidence type="ECO:0000256" key="3">
    <source>
        <dbReference type="ARBA" id="ARBA00023125"/>
    </source>
</evidence>
<proteinExistence type="inferred from homology"/>
<evidence type="ECO:0000313" key="7">
    <source>
        <dbReference type="Proteomes" id="UP001058461"/>
    </source>
</evidence>
<dbReference type="InterPro" id="IPR036390">
    <property type="entry name" value="WH_DNA-bd_sf"/>
</dbReference>
<dbReference type="RefSeq" id="WP_255854627.1">
    <property type="nucleotide sequence ID" value="NZ_CP073347.1"/>
</dbReference>
<dbReference type="PROSITE" id="PS50931">
    <property type="entry name" value="HTH_LYSR"/>
    <property type="match status" value="1"/>
</dbReference>
<dbReference type="CDD" id="cd05466">
    <property type="entry name" value="PBP2_LTTR_substrate"/>
    <property type="match status" value="1"/>
</dbReference>
<keyword evidence="4" id="KW-0804">Transcription</keyword>
<dbReference type="Gene3D" id="1.10.10.10">
    <property type="entry name" value="Winged helix-like DNA-binding domain superfamily/Winged helix DNA-binding domain"/>
    <property type="match status" value="1"/>
</dbReference>
<gene>
    <name evidence="6" type="ORF">KDW95_02290</name>
</gene>
<dbReference type="EMBL" id="CP073347">
    <property type="protein sequence ID" value="UTW12536.1"/>
    <property type="molecule type" value="Genomic_DNA"/>
</dbReference>
<keyword evidence="2" id="KW-0805">Transcription regulation</keyword>
<dbReference type="InterPro" id="IPR036388">
    <property type="entry name" value="WH-like_DNA-bd_sf"/>
</dbReference>
<dbReference type="Pfam" id="PF03466">
    <property type="entry name" value="LysR_substrate"/>
    <property type="match status" value="1"/>
</dbReference>
<dbReference type="PANTHER" id="PTHR30126:SF98">
    <property type="entry name" value="HTH-TYPE TRANSCRIPTIONAL ACTIVATOR BAUR"/>
    <property type="match status" value="1"/>
</dbReference>
<evidence type="ECO:0000313" key="6">
    <source>
        <dbReference type="EMBL" id="UTW12536.1"/>
    </source>
</evidence>
<dbReference type="Gene3D" id="3.40.190.290">
    <property type="match status" value="1"/>
</dbReference>
<organism evidence="6 7">
    <name type="scientific">Marinobacterium rhizophilum</name>
    <dbReference type="NCBI Taxonomy" id="420402"/>
    <lineage>
        <taxon>Bacteria</taxon>
        <taxon>Pseudomonadati</taxon>
        <taxon>Pseudomonadota</taxon>
        <taxon>Gammaproteobacteria</taxon>
        <taxon>Oceanospirillales</taxon>
        <taxon>Oceanospirillaceae</taxon>
        <taxon>Marinobacterium</taxon>
    </lineage>
</organism>
<sequence>MGKRKTAISGQLADMDLRLLRVFKTVADCGGFTAAEVELNLANSTICNYMADLEKRLDMRLCERGRAGFGLTEQGKMVYEATQELLAAMDQFRNRVNQSHDRIMGHLDLGCAEHMLGLPRSFLVDALGRFADKAPDVRLRIATMSSEEVVPAVMDGRVQIGITVLQADMPGLKSLKLYDEQMLLYCGRKHPLYGRSDADIHIDELQAYRFVESPRLLPGRELHPAMSGWNKQVSAHHQEARATLILTGHYLGFLPRHLVKSWGWGEEMQPLLETQLGYTNSFYAITKPRSERNLVVDSFFACLQDALATRWPPEDQAAL</sequence>
<evidence type="ECO:0000256" key="4">
    <source>
        <dbReference type="ARBA" id="ARBA00023163"/>
    </source>
</evidence>
<dbReference type="SUPFAM" id="SSF46785">
    <property type="entry name" value="Winged helix' DNA-binding domain"/>
    <property type="match status" value="1"/>
</dbReference>
<dbReference type="InterPro" id="IPR005119">
    <property type="entry name" value="LysR_subst-bd"/>
</dbReference>
<evidence type="ECO:0000256" key="1">
    <source>
        <dbReference type="ARBA" id="ARBA00009437"/>
    </source>
</evidence>
<evidence type="ECO:0000256" key="2">
    <source>
        <dbReference type="ARBA" id="ARBA00023015"/>
    </source>
</evidence>